<reference evidence="10 11" key="1">
    <citation type="submission" date="2024-06" db="EMBL/GenBank/DDBJ databases">
        <title>The Natural Products Discovery Center: Release of the First 8490 Sequenced Strains for Exploring Actinobacteria Biosynthetic Diversity.</title>
        <authorList>
            <person name="Kalkreuter E."/>
            <person name="Kautsar S.A."/>
            <person name="Yang D."/>
            <person name="Bader C.D."/>
            <person name="Teijaro C.N."/>
            <person name="Fluegel L."/>
            <person name="Davis C.M."/>
            <person name="Simpson J.R."/>
            <person name="Lauterbach L."/>
            <person name="Steele A.D."/>
            <person name="Gui C."/>
            <person name="Meng S."/>
            <person name="Li G."/>
            <person name="Viehrig K."/>
            <person name="Ye F."/>
            <person name="Su P."/>
            <person name="Kiefer A.F."/>
            <person name="Nichols A."/>
            <person name="Cepeda A.J."/>
            <person name="Yan W."/>
            <person name="Fan B."/>
            <person name="Jiang Y."/>
            <person name="Adhikari A."/>
            <person name="Zheng C.-J."/>
            <person name="Schuster L."/>
            <person name="Cowan T.M."/>
            <person name="Smanski M.J."/>
            <person name="Chevrette M.G."/>
            <person name="De Carvalho L.P.S."/>
            <person name="Shen B."/>
        </authorList>
    </citation>
    <scope>NUCLEOTIDE SEQUENCE [LARGE SCALE GENOMIC DNA]</scope>
    <source>
        <strain evidence="10 11">NPDC048946</strain>
    </source>
</reference>
<feature type="domain" description="ACT" evidence="8">
    <location>
        <begin position="605"/>
        <end position="685"/>
    </location>
</feature>
<dbReference type="NCBIfam" id="TIGR01693">
    <property type="entry name" value="UTase_glnD"/>
    <property type="match status" value="1"/>
</dbReference>
<dbReference type="InterPro" id="IPR006674">
    <property type="entry name" value="HD_domain"/>
</dbReference>
<dbReference type="Pfam" id="PF01842">
    <property type="entry name" value="ACT"/>
    <property type="match status" value="1"/>
</dbReference>
<dbReference type="InterPro" id="IPR003607">
    <property type="entry name" value="HD/PDEase_dom"/>
</dbReference>
<comment type="domain">
    <text evidence="7">Has four distinct domains: an N-terminal nucleotidyltransferase (NT) domain responsible for UTase activity, a central HD domain that encodes UR activity, and two C-terminal ACT domains that seem to have a role in glutamine sensing.</text>
</comment>
<dbReference type="PROSITE" id="PS51671">
    <property type="entry name" value="ACT"/>
    <property type="match status" value="2"/>
</dbReference>
<comment type="catalytic activity">
    <reaction evidence="7">
        <text>[protein-PII]-L-tyrosine + UTP = [protein-PII]-uridylyl-L-tyrosine + diphosphate</text>
        <dbReference type="Rhea" id="RHEA:13673"/>
        <dbReference type="Rhea" id="RHEA-COMP:12147"/>
        <dbReference type="Rhea" id="RHEA-COMP:12148"/>
        <dbReference type="ChEBI" id="CHEBI:33019"/>
        <dbReference type="ChEBI" id="CHEBI:46398"/>
        <dbReference type="ChEBI" id="CHEBI:46858"/>
        <dbReference type="ChEBI" id="CHEBI:90602"/>
        <dbReference type="EC" id="2.7.7.59"/>
    </reaction>
</comment>
<dbReference type="PANTHER" id="PTHR47320:SF1">
    <property type="entry name" value="BIFUNCTIONAL URIDYLYLTRANSFERASE_URIDYLYL-REMOVING ENZYME"/>
    <property type="match status" value="1"/>
</dbReference>
<comment type="caution">
    <text evidence="7">Lacks conserved residue(s) required for the propagation of feature annotation.</text>
</comment>
<evidence type="ECO:0000256" key="6">
    <source>
        <dbReference type="ARBA" id="ARBA00023268"/>
    </source>
</evidence>
<evidence type="ECO:0000256" key="5">
    <source>
        <dbReference type="ARBA" id="ARBA00022842"/>
    </source>
</evidence>
<keyword evidence="2 7" id="KW-0548">Nucleotidyltransferase</keyword>
<evidence type="ECO:0000313" key="10">
    <source>
        <dbReference type="EMBL" id="MEU8132354.1"/>
    </source>
</evidence>
<comment type="activity regulation">
    <text evidence="7">Uridylyltransferase (UTase) activity is inhibited by glutamine, while glutamine activates uridylyl-removing (UR) activity.</text>
</comment>
<dbReference type="Gene3D" id="3.30.460.10">
    <property type="entry name" value="Beta Polymerase, domain 2"/>
    <property type="match status" value="1"/>
</dbReference>
<gene>
    <name evidence="7" type="primary">glnD</name>
    <name evidence="10" type="ORF">AB0C36_02475</name>
</gene>
<dbReference type="InterPro" id="IPR043519">
    <property type="entry name" value="NT_sf"/>
</dbReference>
<name>A0ABV3DB00_9ACTN</name>
<dbReference type="CDD" id="cd00077">
    <property type="entry name" value="HDc"/>
    <property type="match status" value="1"/>
</dbReference>
<dbReference type="Pfam" id="PF01966">
    <property type="entry name" value="HD"/>
    <property type="match status" value="1"/>
</dbReference>
<dbReference type="CDD" id="cd05401">
    <property type="entry name" value="NT_GlnE_GlnD_like"/>
    <property type="match status" value="1"/>
</dbReference>
<dbReference type="SMART" id="SM00471">
    <property type="entry name" value="HDc"/>
    <property type="match status" value="1"/>
</dbReference>
<dbReference type="EC" id="3.1.4.-" evidence="7"/>
<keyword evidence="5 7" id="KW-0460">Magnesium</keyword>
<evidence type="ECO:0000256" key="4">
    <source>
        <dbReference type="ARBA" id="ARBA00022801"/>
    </source>
</evidence>
<keyword evidence="3" id="KW-0677">Repeat</keyword>
<organism evidence="10 11">
    <name type="scientific">Streptodolium elevatio</name>
    <dbReference type="NCBI Taxonomy" id="3157996"/>
    <lineage>
        <taxon>Bacteria</taxon>
        <taxon>Bacillati</taxon>
        <taxon>Actinomycetota</taxon>
        <taxon>Actinomycetes</taxon>
        <taxon>Kitasatosporales</taxon>
        <taxon>Streptomycetaceae</taxon>
        <taxon>Streptodolium</taxon>
    </lineage>
</organism>
<dbReference type="InterPro" id="IPR002912">
    <property type="entry name" value="ACT_dom"/>
</dbReference>
<accession>A0ABV3DB00</accession>
<evidence type="ECO:0000313" key="11">
    <source>
        <dbReference type="Proteomes" id="UP001551482"/>
    </source>
</evidence>
<protein>
    <recommendedName>
        <fullName evidence="7">Bifunctional uridylyltransferase/uridylyl-removing enzyme</fullName>
        <shortName evidence="7">UTase/UR</shortName>
    </recommendedName>
    <alternativeName>
        <fullName evidence="7">Bifunctional [protein-PII] modification enzyme</fullName>
    </alternativeName>
    <alternativeName>
        <fullName evidence="7">Bifunctional nitrogen sensor protein</fullName>
    </alternativeName>
    <domain>
        <recommendedName>
            <fullName evidence="7">[Protein-PII] uridylyltransferase</fullName>
            <shortName evidence="7">PII uridylyltransferase</shortName>
            <shortName evidence="7">UTase</shortName>
            <ecNumber evidence="7">2.7.7.59</ecNumber>
        </recommendedName>
    </domain>
    <domain>
        <recommendedName>
            <fullName evidence="7">[Protein-PII]-UMP uridylyl-removing enzyme</fullName>
            <shortName evidence="7">UR</shortName>
            <ecNumber evidence="7">3.1.4.-</ecNumber>
        </recommendedName>
    </domain>
</protein>
<evidence type="ECO:0000259" key="9">
    <source>
        <dbReference type="PROSITE" id="PS51831"/>
    </source>
</evidence>
<dbReference type="PANTHER" id="PTHR47320">
    <property type="entry name" value="BIFUNCTIONAL URIDYLYLTRANSFERASE/URIDYLYL-REMOVING ENZYME"/>
    <property type="match status" value="1"/>
</dbReference>
<comment type="function">
    <text evidence="7">Modifies, by uridylylation and deuridylylation, the PII regulatory proteins (GlnB and homologs), in response to the nitrogen status of the cell that GlnD senses through the glutamine level. Under low glutamine levels, catalyzes the conversion of the PII proteins and UTP to PII-UMP and PPi, while under higher glutamine levels, GlnD hydrolyzes PII-UMP to PII and UMP (deuridylylation). Thus, controls uridylylation state and activity of the PII proteins, and plays an important role in the regulation of nitrogen metabolism.</text>
</comment>
<comment type="cofactor">
    <cofactor evidence="7">
        <name>Mg(2+)</name>
        <dbReference type="ChEBI" id="CHEBI:18420"/>
    </cofactor>
</comment>
<dbReference type="SUPFAM" id="SSF81301">
    <property type="entry name" value="Nucleotidyltransferase"/>
    <property type="match status" value="1"/>
</dbReference>
<dbReference type="SUPFAM" id="SSF109604">
    <property type="entry name" value="HD-domain/PDEase-like"/>
    <property type="match status" value="1"/>
</dbReference>
<dbReference type="InterPro" id="IPR045865">
    <property type="entry name" value="ACT-like_dom_sf"/>
</dbReference>
<dbReference type="InterPro" id="IPR010043">
    <property type="entry name" value="UTase/UR"/>
</dbReference>
<keyword evidence="11" id="KW-1185">Reference proteome</keyword>
<dbReference type="InterPro" id="IPR013546">
    <property type="entry name" value="PII_UdlTrfase/GS_AdlTrfase"/>
</dbReference>
<proteinExistence type="inferred from homology"/>
<dbReference type="Pfam" id="PF08335">
    <property type="entry name" value="GlnD_UR_UTase"/>
    <property type="match status" value="1"/>
</dbReference>
<evidence type="ECO:0000256" key="7">
    <source>
        <dbReference type="HAMAP-Rule" id="MF_00277"/>
    </source>
</evidence>
<comment type="catalytic activity">
    <reaction evidence="7">
        <text>[protein-PII]-uridylyl-L-tyrosine + H2O = [protein-PII]-L-tyrosine + UMP + H(+)</text>
        <dbReference type="Rhea" id="RHEA:48600"/>
        <dbReference type="Rhea" id="RHEA-COMP:12147"/>
        <dbReference type="Rhea" id="RHEA-COMP:12148"/>
        <dbReference type="ChEBI" id="CHEBI:15377"/>
        <dbReference type="ChEBI" id="CHEBI:15378"/>
        <dbReference type="ChEBI" id="CHEBI:46858"/>
        <dbReference type="ChEBI" id="CHEBI:57865"/>
        <dbReference type="ChEBI" id="CHEBI:90602"/>
    </reaction>
</comment>
<feature type="domain" description="ACT" evidence="8">
    <location>
        <begin position="712"/>
        <end position="781"/>
    </location>
</feature>
<dbReference type="GO" id="GO:0008773">
    <property type="term" value="F:[protein-PII] uridylyltransferase activity"/>
    <property type="evidence" value="ECO:0007669"/>
    <property type="project" value="UniProtKB-EC"/>
</dbReference>
<evidence type="ECO:0000256" key="1">
    <source>
        <dbReference type="ARBA" id="ARBA00022679"/>
    </source>
</evidence>
<keyword evidence="6 7" id="KW-0511">Multifunctional enzyme</keyword>
<dbReference type="CDD" id="cd04873">
    <property type="entry name" value="ACT_UUR-ACR-like"/>
    <property type="match status" value="1"/>
</dbReference>
<evidence type="ECO:0000259" key="8">
    <source>
        <dbReference type="PROSITE" id="PS51671"/>
    </source>
</evidence>
<dbReference type="Proteomes" id="UP001551482">
    <property type="component" value="Unassembled WGS sequence"/>
</dbReference>
<dbReference type="HAMAP" id="MF_00277">
    <property type="entry name" value="PII_uridylyl_transf"/>
    <property type="match status" value="1"/>
</dbReference>
<evidence type="ECO:0000256" key="3">
    <source>
        <dbReference type="ARBA" id="ARBA00022737"/>
    </source>
</evidence>
<dbReference type="CDD" id="cd04899">
    <property type="entry name" value="ACT_ACR-UUR-like_2"/>
    <property type="match status" value="1"/>
</dbReference>
<dbReference type="NCBIfam" id="NF002895">
    <property type="entry name" value="PRK03381.1"/>
    <property type="match status" value="1"/>
</dbReference>
<sequence>MEPRPSTVRYTRDREELLGAEAQTGRERRRAHAVLADRWLAGLLDEAGGAPPGVALVAVGGYGRRELSPGSDLDVVLLHDGRRDIAALADSVWYPVWDAGVPLDHSVRTPDEARRAADDDLRVHLGLLDARHIAGDVELTGQVRTAALTAWRTNAPKRLPELLESCDERAEKFGELAFLLEPDLKEARGGLRDAAALRAVAASWIADAPHEEVDSARATLLDVRDALHLATGRAGDRLLLQEQDAVARGLGLLDADTLLRRVSESARALSYAFDVTWREVNRVLAARVGPVRRVLRGRTSGPERRPLAEGVVEHGGEAVLAHGANPSRDAGLLLRAAAAAAQAGLPLSRHAVERLSVESPPMPDPWPPAVRESFVALLGAGRSALPVWEAMESKRLVTRLLPDWERVRCRPQRNAVHRFTVDRHLVEAAIQAAAHTRRVSRPDLLLVAALLHDVGKGWPGDHSVSGEVIAREAAARMGFPKDDVDVIATLVRHHLLLVDTATRRDLDDPVTVSAFAEAIGSVETLELLHALTEADAAATGPAAWSDWRDALCRDLVARARAVLVGRPAAVGQPIDTARVRLAEQFERAGAGGFAVTLEPLSYGAEVTVAAPDRVGLLSLAAGVLALHRLTVRSAVADVVDGTAITVWTVETEFGSLPDPAAVREDVRRALDGGLDVAGKLARREAAYAPRRGTTPAPPRVEVVHGASETATVLEVRAHDGPGLLHRIGKALADAHVSVRQARVSTHGADAVDAFYVVGGDGEPLAADAARQLAKSLEKALA</sequence>
<dbReference type="EMBL" id="JBEZFP010000004">
    <property type="protein sequence ID" value="MEU8132354.1"/>
    <property type="molecule type" value="Genomic_DNA"/>
</dbReference>
<dbReference type="Gene3D" id="1.10.3090.10">
    <property type="entry name" value="cca-adding enzyme, domain 2"/>
    <property type="match status" value="1"/>
</dbReference>
<comment type="similarity">
    <text evidence="7">Belongs to the GlnD family.</text>
</comment>
<dbReference type="PROSITE" id="PS51831">
    <property type="entry name" value="HD"/>
    <property type="match status" value="1"/>
</dbReference>
<feature type="region of interest" description="Uridylyltransferase" evidence="7">
    <location>
        <begin position="1"/>
        <end position="306"/>
    </location>
</feature>
<dbReference type="PIRSF" id="PIRSF006288">
    <property type="entry name" value="PII_uridyltransf"/>
    <property type="match status" value="1"/>
</dbReference>
<keyword evidence="1 7" id="KW-0808">Transferase</keyword>
<feature type="domain" description="HD" evidence="9">
    <location>
        <begin position="421"/>
        <end position="528"/>
    </location>
</feature>
<evidence type="ECO:0000256" key="2">
    <source>
        <dbReference type="ARBA" id="ARBA00022695"/>
    </source>
</evidence>
<comment type="caution">
    <text evidence="10">The sequence shown here is derived from an EMBL/GenBank/DDBJ whole genome shotgun (WGS) entry which is preliminary data.</text>
</comment>
<dbReference type="EC" id="2.7.7.59" evidence="7"/>
<dbReference type="SUPFAM" id="SSF55021">
    <property type="entry name" value="ACT-like"/>
    <property type="match status" value="2"/>
</dbReference>
<keyword evidence="4 7" id="KW-0378">Hydrolase</keyword>